<reference evidence="3" key="1">
    <citation type="journal article" date="2019" name="Int. J. Syst. Evol. Microbiol.">
        <title>The Global Catalogue of Microorganisms (GCM) 10K type strain sequencing project: providing services to taxonomists for standard genome sequencing and annotation.</title>
        <authorList>
            <consortium name="The Broad Institute Genomics Platform"/>
            <consortium name="The Broad Institute Genome Sequencing Center for Infectious Disease"/>
            <person name="Wu L."/>
            <person name="Ma J."/>
        </authorList>
    </citation>
    <scope>NUCLEOTIDE SEQUENCE [LARGE SCALE GENOMIC DNA]</scope>
    <source>
        <strain evidence="3">NBRC 103632</strain>
    </source>
</reference>
<evidence type="ECO:0000256" key="1">
    <source>
        <dbReference type="SAM" id="MobiDB-lite"/>
    </source>
</evidence>
<sequence length="164" mass="17682">MQPERGAHRLRQLGHRGLDLPQGFARGRGRLGRPRPGIGRVRGVVEAGEQAPFEAAPPRPIEGEIAHHPPDIGSQDALRGRGRIGDEPEHDILDHVLCLCRAVEDAASAREIGDAMALEHREGSEPGRVRGLTAAVVDDVVPDVALQGRHCRAHIVTLAQSMQV</sequence>
<gene>
    <name evidence="2" type="ORF">GCM10007890_65190</name>
</gene>
<feature type="compositionally biased region" description="Basic and acidic residues" evidence="1">
    <location>
        <begin position="61"/>
        <end position="70"/>
    </location>
</feature>
<name>A0AA37WVY0_9HYPH</name>
<comment type="caution">
    <text evidence="2">The sequence shown here is derived from an EMBL/GenBank/DDBJ whole genome shotgun (WGS) entry which is preliminary data.</text>
</comment>
<protein>
    <submittedName>
        <fullName evidence="2">Uncharacterized protein</fullName>
    </submittedName>
</protein>
<evidence type="ECO:0000313" key="2">
    <source>
        <dbReference type="EMBL" id="GLS74501.1"/>
    </source>
</evidence>
<dbReference type="AlphaFoldDB" id="A0AA37WVY0"/>
<dbReference type="EMBL" id="BSPL01000038">
    <property type="protein sequence ID" value="GLS74501.1"/>
    <property type="molecule type" value="Genomic_DNA"/>
</dbReference>
<proteinExistence type="predicted"/>
<feature type="region of interest" description="Disordered" evidence="1">
    <location>
        <begin position="55"/>
        <end position="85"/>
    </location>
</feature>
<keyword evidence="3" id="KW-1185">Reference proteome</keyword>
<accession>A0AA37WVY0</accession>
<organism evidence="2 3">
    <name type="scientific">Methylobacterium tardum</name>
    <dbReference type="NCBI Taxonomy" id="374432"/>
    <lineage>
        <taxon>Bacteria</taxon>
        <taxon>Pseudomonadati</taxon>
        <taxon>Pseudomonadota</taxon>
        <taxon>Alphaproteobacteria</taxon>
        <taxon>Hyphomicrobiales</taxon>
        <taxon>Methylobacteriaceae</taxon>
        <taxon>Methylobacterium</taxon>
    </lineage>
</organism>
<dbReference type="Proteomes" id="UP001157440">
    <property type="component" value="Unassembled WGS sequence"/>
</dbReference>
<evidence type="ECO:0000313" key="3">
    <source>
        <dbReference type="Proteomes" id="UP001157440"/>
    </source>
</evidence>
<feature type="region of interest" description="Disordered" evidence="1">
    <location>
        <begin position="19"/>
        <end position="38"/>
    </location>
</feature>